<name>A0AAW2FAT7_9HYME</name>
<organism evidence="1 2">
    <name type="scientific">Cardiocondyla obscurior</name>
    <dbReference type="NCBI Taxonomy" id="286306"/>
    <lineage>
        <taxon>Eukaryota</taxon>
        <taxon>Metazoa</taxon>
        <taxon>Ecdysozoa</taxon>
        <taxon>Arthropoda</taxon>
        <taxon>Hexapoda</taxon>
        <taxon>Insecta</taxon>
        <taxon>Pterygota</taxon>
        <taxon>Neoptera</taxon>
        <taxon>Endopterygota</taxon>
        <taxon>Hymenoptera</taxon>
        <taxon>Apocrita</taxon>
        <taxon>Aculeata</taxon>
        <taxon>Formicoidea</taxon>
        <taxon>Formicidae</taxon>
        <taxon>Myrmicinae</taxon>
        <taxon>Cardiocondyla</taxon>
    </lineage>
</organism>
<accession>A0AAW2FAT7</accession>
<reference evidence="1 2" key="1">
    <citation type="submission" date="2023-03" db="EMBL/GenBank/DDBJ databases">
        <title>High recombination rates correlate with genetic variation in Cardiocondyla obscurior ants.</title>
        <authorList>
            <person name="Errbii M."/>
        </authorList>
    </citation>
    <scope>NUCLEOTIDE SEQUENCE [LARGE SCALE GENOMIC DNA]</scope>
    <source>
        <strain evidence="1">Alpha-2009</strain>
        <tissue evidence="1">Whole body</tissue>
    </source>
</reference>
<proteinExistence type="predicted"/>
<comment type="caution">
    <text evidence="1">The sequence shown here is derived from an EMBL/GenBank/DDBJ whole genome shotgun (WGS) entry which is preliminary data.</text>
</comment>
<protein>
    <recommendedName>
        <fullName evidence="3">Ribosomal protein S19</fullName>
    </recommendedName>
</protein>
<evidence type="ECO:0000313" key="1">
    <source>
        <dbReference type="EMBL" id="KAL0111285.1"/>
    </source>
</evidence>
<sequence length="118" mass="13722">MGKSVETFFVNKILFYLSSPAPKTKKKIKICAGRKMGESVETFLLIKFLETFLLIKFCSISPPARTRAKTKKKKKSAQVERWGNQWGESVETFFVNKILFYLSPARTRAKKKKKNLRR</sequence>
<evidence type="ECO:0008006" key="3">
    <source>
        <dbReference type="Google" id="ProtNLM"/>
    </source>
</evidence>
<evidence type="ECO:0000313" key="2">
    <source>
        <dbReference type="Proteomes" id="UP001430953"/>
    </source>
</evidence>
<dbReference type="AlphaFoldDB" id="A0AAW2FAT7"/>
<dbReference type="EMBL" id="JADYXP020000013">
    <property type="protein sequence ID" value="KAL0111285.1"/>
    <property type="molecule type" value="Genomic_DNA"/>
</dbReference>
<dbReference type="Proteomes" id="UP001430953">
    <property type="component" value="Unassembled WGS sequence"/>
</dbReference>
<gene>
    <name evidence="1" type="ORF">PUN28_012888</name>
</gene>
<keyword evidence="2" id="KW-1185">Reference proteome</keyword>